<feature type="transmembrane region" description="Helical" evidence="1">
    <location>
        <begin position="62"/>
        <end position="88"/>
    </location>
</feature>
<evidence type="ECO:0000313" key="3">
    <source>
        <dbReference type="Proteomes" id="UP000318710"/>
    </source>
</evidence>
<name>A0A520MYA7_9GAMM</name>
<sequence>MEIIFEQLSQQIIYYKSYIFWLGAISFAIFIFSLMSIKWLVSLIPSDYFINKKPSKFKSKYPVMWLVSMIIKNLIGYVLIIGGILMLVLPGQGLFTIFIGLMMSNYPGKYFIERKFIAIPSVLKTINWLRKRSNQEPLKV</sequence>
<protein>
    <recommendedName>
        <fullName evidence="4">Transmembrane protein (PGPGW)</fullName>
    </recommendedName>
</protein>
<evidence type="ECO:0008006" key="4">
    <source>
        <dbReference type="Google" id="ProtNLM"/>
    </source>
</evidence>
<evidence type="ECO:0000313" key="2">
    <source>
        <dbReference type="EMBL" id="RZO26179.1"/>
    </source>
</evidence>
<accession>A0A520MYA7</accession>
<reference evidence="2 3" key="1">
    <citation type="submission" date="2019-02" db="EMBL/GenBank/DDBJ databases">
        <title>Prokaryotic population dynamics and viral predation in marine succession experiment using metagenomics: the confinement effect.</title>
        <authorList>
            <person name="Haro-Moreno J.M."/>
            <person name="Rodriguez-Valera F."/>
            <person name="Lopez-Perez M."/>
        </authorList>
    </citation>
    <scope>NUCLEOTIDE SEQUENCE [LARGE SCALE GENOMIC DNA]</scope>
    <source>
        <strain evidence="2">MED-G160</strain>
    </source>
</reference>
<comment type="caution">
    <text evidence="2">The sequence shown here is derived from an EMBL/GenBank/DDBJ whole genome shotgun (WGS) entry which is preliminary data.</text>
</comment>
<feature type="transmembrane region" description="Helical" evidence="1">
    <location>
        <begin position="18"/>
        <end position="41"/>
    </location>
</feature>
<dbReference type="InterPro" id="IPR019099">
    <property type="entry name" value="Uncharacterised_PGPGW_TM"/>
</dbReference>
<feature type="transmembrane region" description="Helical" evidence="1">
    <location>
        <begin position="94"/>
        <end position="112"/>
    </location>
</feature>
<keyword evidence="1" id="KW-0472">Membrane</keyword>
<dbReference type="AlphaFoldDB" id="A0A520MYA7"/>
<dbReference type="Pfam" id="PF09656">
    <property type="entry name" value="PGPGW"/>
    <property type="match status" value="1"/>
</dbReference>
<dbReference type="Proteomes" id="UP000318710">
    <property type="component" value="Unassembled WGS sequence"/>
</dbReference>
<proteinExistence type="predicted"/>
<dbReference type="EMBL" id="SHBF01000032">
    <property type="protein sequence ID" value="RZO26179.1"/>
    <property type="molecule type" value="Genomic_DNA"/>
</dbReference>
<gene>
    <name evidence="2" type="ORF">EVA93_04395</name>
</gene>
<keyword evidence="1" id="KW-1133">Transmembrane helix</keyword>
<keyword evidence="1" id="KW-0812">Transmembrane</keyword>
<organism evidence="2 3">
    <name type="scientific">SAR86 cluster bacterium</name>
    <dbReference type="NCBI Taxonomy" id="2030880"/>
    <lineage>
        <taxon>Bacteria</taxon>
        <taxon>Pseudomonadati</taxon>
        <taxon>Pseudomonadota</taxon>
        <taxon>Gammaproteobacteria</taxon>
        <taxon>SAR86 cluster</taxon>
    </lineage>
</organism>
<evidence type="ECO:0000256" key="1">
    <source>
        <dbReference type="SAM" id="Phobius"/>
    </source>
</evidence>